<dbReference type="SUPFAM" id="SSF51206">
    <property type="entry name" value="cAMP-binding domain-like"/>
    <property type="match status" value="1"/>
</dbReference>
<dbReference type="EMBL" id="JBHSFV010000002">
    <property type="protein sequence ID" value="MFC4633439.1"/>
    <property type="molecule type" value="Genomic_DNA"/>
</dbReference>
<dbReference type="InterPro" id="IPR000595">
    <property type="entry name" value="cNMP-bd_dom"/>
</dbReference>
<keyword evidence="3" id="KW-1185">Reference proteome</keyword>
<dbReference type="Proteomes" id="UP001596043">
    <property type="component" value="Unassembled WGS sequence"/>
</dbReference>
<evidence type="ECO:0000259" key="1">
    <source>
        <dbReference type="Pfam" id="PF00027"/>
    </source>
</evidence>
<dbReference type="CDD" id="cd00038">
    <property type="entry name" value="CAP_ED"/>
    <property type="match status" value="1"/>
</dbReference>
<gene>
    <name evidence="2" type="ORF">ACFO3O_05950</name>
</gene>
<dbReference type="Pfam" id="PF00027">
    <property type="entry name" value="cNMP_binding"/>
    <property type="match status" value="1"/>
</dbReference>
<evidence type="ECO:0000313" key="3">
    <source>
        <dbReference type="Proteomes" id="UP001596043"/>
    </source>
</evidence>
<protein>
    <submittedName>
        <fullName evidence="2">Crp/Fnr family transcriptional regulator</fullName>
    </submittedName>
</protein>
<accession>A0ABV9HVY2</accession>
<comment type="caution">
    <text evidence="2">The sequence shown here is derived from an EMBL/GenBank/DDBJ whole genome shotgun (WGS) entry which is preliminary data.</text>
</comment>
<dbReference type="RefSeq" id="WP_379977642.1">
    <property type="nucleotide sequence ID" value="NZ_JBHSFV010000002.1"/>
</dbReference>
<dbReference type="Gene3D" id="2.60.120.10">
    <property type="entry name" value="Jelly Rolls"/>
    <property type="match status" value="1"/>
</dbReference>
<dbReference type="InterPro" id="IPR018490">
    <property type="entry name" value="cNMP-bd_dom_sf"/>
</dbReference>
<sequence>MSIPSKTLFDFISSTVELSHTDQAAIENILSLETYHKYDILIKQGQVCNTLRFVVSGVYRVYRIEDGKEITSYFNYESRNPFVASFVSLLTQKPSVEIVECILPGTVLSVSYKDWTSLYDKSPSLHTFGRRMAEYNYVLAMERIESLQYQTATDRYRAFIQLYPSLLNRIPHHYIASYLGITPESLSRIRKQL</sequence>
<dbReference type="InterPro" id="IPR014710">
    <property type="entry name" value="RmlC-like_jellyroll"/>
</dbReference>
<reference evidence="3" key="1">
    <citation type="journal article" date="2019" name="Int. J. Syst. Evol. Microbiol.">
        <title>The Global Catalogue of Microorganisms (GCM) 10K type strain sequencing project: providing services to taxonomists for standard genome sequencing and annotation.</title>
        <authorList>
            <consortium name="The Broad Institute Genomics Platform"/>
            <consortium name="The Broad Institute Genome Sequencing Center for Infectious Disease"/>
            <person name="Wu L."/>
            <person name="Ma J."/>
        </authorList>
    </citation>
    <scope>NUCLEOTIDE SEQUENCE [LARGE SCALE GENOMIC DNA]</scope>
    <source>
        <strain evidence="3">YJ-61-S</strain>
    </source>
</reference>
<evidence type="ECO:0000313" key="2">
    <source>
        <dbReference type="EMBL" id="MFC4633439.1"/>
    </source>
</evidence>
<organism evidence="2 3">
    <name type="scientific">Dokdonia ponticola</name>
    <dbReference type="NCBI Taxonomy" id="2041041"/>
    <lineage>
        <taxon>Bacteria</taxon>
        <taxon>Pseudomonadati</taxon>
        <taxon>Bacteroidota</taxon>
        <taxon>Flavobacteriia</taxon>
        <taxon>Flavobacteriales</taxon>
        <taxon>Flavobacteriaceae</taxon>
        <taxon>Dokdonia</taxon>
    </lineage>
</organism>
<name>A0ABV9HVY2_9FLAO</name>
<feature type="domain" description="Cyclic nucleotide-binding" evidence="1">
    <location>
        <begin position="33"/>
        <end position="121"/>
    </location>
</feature>
<proteinExistence type="predicted"/>